<proteinExistence type="predicted"/>
<sequence length="245" mass="27712">MAEVASVAMIAPQSVERVVSSQEAERIGELVWDDIECAAEWWEREKHRFLPEVGREFVRIVRPSAAVEAHPSDRDMMLANMAMTEWFMFERSFGAEGTPLEMYRDHCQDPDCAARLAQVIDTQFFSRFSILDKDLESGMAVLQSLANGRRYDVYDPHVCEVPHWKDGVIAERIAKVDGLWLIVGQMHLYDHAPADETGADAPGSVHPEDRDQAETLESAGSFLRLLRDCIGHNGRYRSTLKVFSA</sequence>
<evidence type="ECO:0000313" key="2">
    <source>
        <dbReference type="EMBL" id="MBY4797094.1"/>
    </source>
</evidence>
<reference evidence="2 3" key="1">
    <citation type="submission" date="2021-08" db="EMBL/GenBank/DDBJ databases">
        <title>Collinsella faecalis sp. nov. isolated from swine faeces.</title>
        <authorList>
            <person name="Oh B.S."/>
            <person name="Lee J.H."/>
        </authorList>
    </citation>
    <scope>NUCLEOTIDE SEQUENCE [LARGE SCALE GENOMIC DNA]</scope>
    <source>
        <strain evidence="2 3">AGMB00827</strain>
    </source>
</reference>
<dbReference type="Proteomes" id="UP000700908">
    <property type="component" value="Unassembled WGS sequence"/>
</dbReference>
<accession>A0ABS7MIA0</accession>
<evidence type="ECO:0000256" key="1">
    <source>
        <dbReference type="SAM" id="MobiDB-lite"/>
    </source>
</evidence>
<evidence type="ECO:0000313" key="3">
    <source>
        <dbReference type="Proteomes" id="UP000700908"/>
    </source>
</evidence>
<name>A0ABS7MIA0_9ACTN</name>
<dbReference type="RefSeq" id="WP_222198816.1">
    <property type="nucleotide sequence ID" value="NZ_JAIMFO010000004.1"/>
</dbReference>
<gene>
    <name evidence="2" type="ORF">K6V98_01780</name>
</gene>
<keyword evidence="3" id="KW-1185">Reference proteome</keyword>
<dbReference type="EMBL" id="JAIMFO010000004">
    <property type="protein sequence ID" value="MBY4797094.1"/>
    <property type="molecule type" value="Genomic_DNA"/>
</dbReference>
<organism evidence="2 3">
    <name type="scientific">Collinsella ureilytica</name>
    <dbReference type="NCBI Taxonomy" id="2869515"/>
    <lineage>
        <taxon>Bacteria</taxon>
        <taxon>Bacillati</taxon>
        <taxon>Actinomycetota</taxon>
        <taxon>Coriobacteriia</taxon>
        <taxon>Coriobacteriales</taxon>
        <taxon>Coriobacteriaceae</taxon>
        <taxon>Collinsella</taxon>
    </lineage>
</organism>
<feature type="region of interest" description="Disordered" evidence="1">
    <location>
        <begin position="193"/>
        <end position="212"/>
    </location>
</feature>
<comment type="caution">
    <text evidence="2">The sequence shown here is derived from an EMBL/GenBank/DDBJ whole genome shotgun (WGS) entry which is preliminary data.</text>
</comment>
<protein>
    <submittedName>
        <fullName evidence="2">Uncharacterized protein</fullName>
    </submittedName>
</protein>